<evidence type="ECO:0000256" key="16">
    <source>
        <dbReference type="RuleBase" id="RU003515"/>
    </source>
</evidence>
<evidence type="ECO:0000256" key="8">
    <source>
        <dbReference type="ARBA" id="ARBA00022490"/>
    </source>
</evidence>
<dbReference type="PROSITE" id="PS51975">
    <property type="entry name" value="RNASE_H_2"/>
    <property type="match status" value="1"/>
</dbReference>
<dbReference type="PANTHER" id="PTHR10954">
    <property type="entry name" value="RIBONUCLEASE H2 SUBUNIT A"/>
    <property type="match status" value="1"/>
</dbReference>
<evidence type="ECO:0000256" key="5">
    <source>
        <dbReference type="ARBA" id="ARBA00007383"/>
    </source>
</evidence>
<keyword evidence="8 14" id="KW-0963">Cytoplasm</keyword>
<dbReference type="Proteomes" id="UP000176952">
    <property type="component" value="Unassembled WGS sequence"/>
</dbReference>
<evidence type="ECO:0000256" key="3">
    <source>
        <dbReference type="ARBA" id="ARBA00004065"/>
    </source>
</evidence>
<comment type="cofactor">
    <cofactor evidence="2">
        <name>Mg(2+)</name>
        <dbReference type="ChEBI" id="CHEBI:18420"/>
    </cofactor>
</comment>
<keyword evidence="9 14" id="KW-0540">Nuclease</keyword>
<proteinExistence type="inferred from homology"/>
<evidence type="ECO:0000256" key="15">
    <source>
        <dbReference type="PROSITE-ProRule" id="PRU01319"/>
    </source>
</evidence>
<evidence type="ECO:0000256" key="6">
    <source>
        <dbReference type="ARBA" id="ARBA00012180"/>
    </source>
</evidence>
<feature type="binding site" evidence="14 15">
    <location>
        <position position="29"/>
    </location>
    <ligand>
        <name>a divalent metal cation</name>
        <dbReference type="ChEBI" id="CHEBI:60240"/>
    </ligand>
</feature>
<feature type="binding site" evidence="14 15">
    <location>
        <position position="121"/>
    </location>
    <ligand>
        <name>a divalent metal cation</name>
        <dbReference type="ChEBI" id="CHEBI:60240"/>
    </ligand>
</feature>
<dbReference type="GO" id="GO:0003723">
    <property type="term" value="F:RNA binding"/>
    <property type="evidence" value="ECO:0007669"/>
    <property type="project" value="UniProtKB-UniRule"/>
</dbReference>
<sequence length="219" mass="23805">MLKAVENMATQKHENWLRGQGYNYIAGVDEVGRGALAGPIVAAAVIMPASPRLPDIDDSKKLTPKKRQAAYQPITRTALAWSIGIQSAQTIDQIGIQAANKRAMHLALGSLSVMPDYILVDALNIGLATPNEAIIHGDQRIYCIATASIIAKVTRDAMMVMLAKHYPVYGFDRHKGYGSAQHCELIRQHGASTIHRRSFLKNILNVGKVPAGAKVKNMV</sequence>
<evidence type="ECO:0000256" key="10">
    <source>
        <dbReference type="ARBA" id="ARBA00022723"/>
    </source>
</evidence>
<dbReference type="EC" id="3.1.26.4" evidence="6 14"/>
<evidence type="ECO:0000256" key="11">
    <source>
        <dbReference type="ARBA" id="ARBA00022759"/>
    </source>
</evidence>
<dbReference type="STRING" id="1798542.A3F54_00930"/>
<dbReference type="SUPFAM" id="SSF53098">
    <property type="entry name" value="Ribonuclease H-like"/>
    <property type="match status" value="1"/>
</dbReference>
<evidence type="ECO:0000256" key="13">
    <source>
        <dbReference type="ARBA" id="ARBA00023211"/>
    </source>
</evidence>
<reference evidence="18 19" key="1">
    <citation type="journal article" date="2016" name="Nat. Commun.">
        <title>Thousands of microbial genomes shed light on interconnected biogeochemical processes in an aquifer system.</title>
        <authorList>
            <person name="Anantharaman K."/>
            <person name="Brown C.T."/>
            <person name="Hug L.A."/>
            <person name="Sharon I."/>
            <person name="Castelle C.J."/>
            <person name="Probst A.J."/>
            <person name="Thomas B.C."/>
            <person name="Singh A."/>
            <person name="Wilkins M.J."/>
            <person name="Karaoz U."/>
            <person name="Brodie E.L."/>
            <person name="Williams K.H."/>
            <person name="Hubbard S.S."/>
            <person name="Banfield J.F."/>
        </authorList>
    </citation>
    <scope>NUCLEOTIDE SEQUENCE [LARGE SCALE GENOMIC DNA]</scope>
</reference>
<dbReference type="GO" id="GO:0030145">
    <property type="term" value="F:manganese ion binding"/>
    <property type="evidence" value="ECO:0007669"/>
    <property type="project" value="UniProtKB-UniRule"/>
</dbReference>
<protein>
    <recommendedName>
        <fullName evidence="7 14">Ribonuclease HII</fullName>
        <shortName evidence="14">RNase HII</shortName>
        <ecNumber evidence="6 14">3.1.26.4</ecNumber>
    </recommendedName>
</protein>
<evidence type="ECO:0000256" key="7">
    <source>
        <dbReference type="ARBA" id="ARBA00019179"/>
    </source>
</evidence>
<name>A0A1G2B663_9BACT</name>
<feature type="domain" description="RNase H type-2" evidence="17">
    <location>
        <begin position="23"/>
        <end position="211"/>
    </location>
</feature>
<dbReference type="InterPro" id="IPR036397">
    <property type="entry name" value="RNaseH_sf"/>
</dbReference>
<comment type="subcellular location">
    <subcellularLocation>
        <location evidence="4 14">Cytoplasm</location>
    </subcellularLocation>
</comment>
<dbReference type="CDD" id="cd07182">
    <property type="entry name" value="RNase_HII_bacteria_HII_like"/>
    <property type="match status" value="1"/>
</dbReference>
<dbReference type="InterPro" id="IPR022898">
    <property type="entry name" value="RNase_HII"/>
</dbReference>
<comment type="catalytic activity">
    <reaction evidence="1 14 15 16">
        <text>Endonucleolytic cleavage to 5'-phosphomonoester.</text>
        <dbReference type="EC" id="3.1.26.4"/>
    </reaction>
</comment>
<dbReference type="GO" id="GO:0043137">
    <property type="term" value="P:DNA replication, removal of RNA primer"/>
    <property type="evidence" value="ECO:0007669"/>
    <property type="project" value="TreeGrafter"/>
</dbReference>
<dbReference type="InterPro" id="IPR012337">
    <property type="entry name" value="RNaseH-like_sf"/>
</dbReference>
<evidence type="ECO:0000256" key="1">
    <source>
        <dbReference type="ARBA" id="ARBA00000077"/>
    </source>
</evidence>
<dbReference type="GO" id="GO:0005737">
    <property type="term" value="C:cytoplasm"/>
    <property type="evidence" value="ECO:0007669"/>
    <property type="project" value="UniProtKB-SubCell"/>
</dbReference>
<evidence type="ECO:0000313" key="18">
    <source>
        <dbReference type="EMBL" id="OGY84099.1"/>
    </source>
</evidence>
<evidence type="ECO:0000313" key="19">
    <source>
        <dbReference type="Proteomes" id="UP000176952"/>
    </source>
</evidence>
<dbReference type="GO" id="GO:0006298">
    <property type="term" value="P:mismatch repair"/>
    <property type="evidence" value="ECO:0007669"/>
    <property type="project" value="TreeGrafter"/>
</dbReference>
<keyword evidence="12 14" id="KW-0378">Hydrolase</keyword>
<accession>A0A1G2B663</accession>
<dbReference type="EMBL" id="MHKD01000018">
    <property type="protein sequence ID" value="OGY84099.1"/>
    <property type="molecule type" value="Genomic_DNA"/>
</dbReference>
<dbReference type="HAMAP" id="MF_00052_B">
    <property type="entry name" value="RNase_HII_B"/>
    <property type="match status" value="1"/>
</dbReference>
<comment type="similarity">
    <text evidence="5 14 16">Belongs to the RNase HII family.</text>
</comment>
<dbReference type="Gene3D" id="3.30.420.10">
    <property type="entry name" value="Ribonuclease H-like superfamily/Ribonuclease H"/>
    <property type="match status" value="1"/>
</dbReference>
<comment type="caution">
    <text evidence="18">The sequence shown here is derived from an EMBL/GenBank/DDBJ whole genome shotgun (WGS) entry which is preliminary data.</text>
</comment>
<dbReference type="PANTHER" id="PTHR10954:SF18">
    <property type="entry name" value="RIBONUCLEASE HII"/>
    <property type="match status" value="1"/>
</dbReference>
<evidence type="ECO:0000256" key="9">
    <source>
        <dbReference type="ARBA" id="ARBA00022722"/>
    </source>
</evidence>
<dbReference type="GO" id="GO:0032299">
    <property type="term" value="C:ribonuclease H2 complex"/>
    <property type="evidence" value="ECO:0007669"/>
    <property type="project" value="TreeGrafter"/>
</dbReference>
<keyword evidence="10 14" id="KW-0479">Metal-binding</keyword>
<evidence type="ECO:0000256" key="4">
    <source>
        <dbReference type="ARBA" id="ARBA00004496"/>
    </source>
</evidence>
<evidence type="ECO:0000256" key="14">
    <source>
        <dbReference type="HAMAP-Rule" id="MF_00052"/>
    </source>
</evidence>
<dbReference type="InterPro" id="IPR001352">
    <property type="entry name" value="RNase_HII/HIII"/>
</dbReference>
<comment type="function">
    <text evidence="3 14 16">Endonuclease that specifically degrades the RNA of RNA-DNA hybrids.</text>
</comment>
<dbReference type="NCBIfam" id="NF000595">
    <property type="entry name" value="PRK00015.1-3"/>
    <property type="match status" value="1"/>
</dbReference>
<dbReference type="NCBIfam" id="NF000594">
    <property type="entry name" value="PRK00015.1-1"/>
    <property type="match status" value="1"/>
</dbReference>
<evidence type="ECO:0000259" key="17">
    <source>
        <dbReference type="PROSITE" id="PS51975"/>
    </source>
</evidence>
<comment type="cofactor">
    <cofactor evidence="14 15">
        <name>Mn(2+)</name>
        <dbReference type="ChEBI" id="CHEBI:29035"/>
    </cofactor>
    <cofactor evidence="14 15">
        <name>Mg(2+)</name>
        <dbReference type="ChEBI" id="CHEBI:18420"/>
    </cofactor>
    <text evidence="14 15">Manganese or magnesium. Binds 1 divalent metal ion per monomer in the absence of substrate. May bind a second metal ion after substrate binding.</text>
</comment>
<dbReference type="Pfam" id="PF01351">
    <property type="entry name" value="RNase_HII"/>
    <property type="match status" value="1"/>
</dbReference>
<dbReference type="InterPro" id="IPR024567">
    <property type="entry name" value="RNase_HII/HIII_dom"/>
</dbReference>
<dbReference type="AlphaFoldDB" id="A0A1G2B663"/>
<dbReference type="GO" id="GO:0004523">
    <property type="term" value="F:RNA-DNA hybrid ribonuclease activity"/>
    <property type="evidence" value="ECO:0007669"/>
    <property type="project" value="UniProtKB-UniRule"/>
</dbReference>
<organism evidence="18 19">
    <name type="scientific">Candidatus Kerfeldbacteria bacterium RIFCSPHIGHO2_12_FULL_48_17</name>
    <dbReference type="NCBI Taxonomy" id="1798542"/>
    <lineage>
        <taxon>Bacteria</taxon>
        <taxon>Candidatus Kerfeldiibacteriota</taxon>
    </lineage>
</organism>
<keyword evidence="13 14" id="KW-0464">Manganese</keyword>
<keyword evidence="11 14" id="KW-0255">Endonuclease</keyword>
<evidence type="ECO:0000256" key="2">
    <source>
        <dbReference type="ARBA" id="ARBA00001946"/>
    </source>
</evidence>
<gene>
    <name evidence="14" type="primary">rnhB</name>
    <name evidence="18" type="ORF">A3F54_00930</name>
</gene>
<feature type="binding site" evidence="14 15">
    <location>
        <position position="30"/>
    </location>
    <ligand>
        <name>a divalent metal cation</name>
        <dbReference type="ChEBI" id="CHEBI:60240"/>
    </ligand>
</feature>
<evidence type="ECO:0000256" key="12">
    <source>
        <dbReference type="ARBA" id="ARBA00022801"/>
    </source>
</evidence>